<feature type="transmembrane region" description="Helical" evidence="1">
    <location>
        <begin position="122"/>
        <end position="141"/>
    </location>
</feature>
<dbReference type="Proteomes" id="UP001445472">
    <property type="component" value="Unassembled WGS sequence"/>
</dbReference>
<name>A0ABV1V090_9ACTN</name>
<feature type="transmembrane region" description="Helical" evidence="1">
    <location>
        <begin position="90"/>
        <end position="110"/>
    </location>
</feature>
<keyword evidence="1" id="KW-0472">Membrane</keyword>
<sequence length="168" mass="17893">MTLTKLAGGTAAVGLAAIGALHGVWTFSPWPLPNRAEFARTVVGVAEADLPTPELTALVAAALGAASYVTAARADLVPRLRPRRLVRQGAWGVAGVLILRGAAGLVSSGLTSRPTDFTRWDLALYSPLCLTLGGLTAYVAVSTRPLHREDRRHVKRRLQHRKSGENLQ</sequence>
<reference evidence="2 3" key="1">
    <citation type="submission" date="2024-06" db="EMBL/GenBank/DDBJ databases">
        <title>The Natural Products Discovery Center: Release of the First 8490 Sequenced Strains for Exploring Actinobacteria Biosynthetic Diversity.</title>
        <authorList>
            <person name="Kalkreuter E."/>
            <person name="Kautsar S.A."/>
            <person name="Yang D."/>
            <person name="Bader C.D."/>
            <person name="Teijaro C.N."/>
            <person name="Fluegel L."/>
            <person name="Davis C.M."/>
            <person name="Simpson J.R."/>
            <person name="Lauterbach L."/>
            <person name="Steele A.D."/>
            <person name="Gui C."/>
            <person name="Meng S."/>
            <person name="Li G."/>
            <person name="Viehrig K."/>
            <person name="Ye F."/>
            <person name="Su P."/>
            <person name="Kiefer A.F."/>
            <person name="Nichols A."/>
            <person name="Cepeda A.J."/>
            <person name="Yan W."/>
            <person name="Fan B."/>
            <person name="Jiang Y."/>
            <person name="Adhikari A."/>
            <person name="Zheng C.-J."/>
            <person name="Schuster L."/>
            <person name="Cowan T.M."/>
            <person name="Smanski M.J."/>
            <person name="Chevrette M.G."/>
            <person name="De Carvalho L.P.S."/>
            <person name="Shen B."/>
        </authorList>
    </citation>
    <scope>NUCLEOTIDE SEQUENCE [LARGE SCALE GENOMIC DNA]</scope>
    <source>
        <strain evidence="2 3">NPDC000837</strain>
    </source>
</reference>
<evidence type="ECO:0000313" key="2">
    <source>
        <dbReference type="EMBL" id="MER6616461.1"/>
    </source>
</evidence>
<accession>A0ABV1V090</accession>
<keyword evidence="3" id="KW-1185">Reference proteome</keyword>
<gene>
    <name evidence="2" type="ORF">ABT276_24415</name>
</gene>
<dbReference type="RefSeq" id="WP_351977821.1">
    <property type="nucleotide sequence ID" value="NZ_JBEPBX010000024.1"/>
</dbReference>
<keyword evidence="1" id="KW-0812">Transmembrane</keyword>
<protein>
    <submittedName>
        <fullName evidence="2">DUF3995 domain-containing protein</fullName>
    </submittedName>
</protein>
<comment type="caution">
    <text evidence="2">The sequence shown here is derived from an EMBL/GenBank/DDBJ whole genome shotgun (WGS) entry which is preliminary data.</text>
</comment>
<evidence type="ECO:0000313" key="3">
    <source>
        <dbReference type="Proteomes" id="UP001445472"/>
    </source>
</evidence>
<dbReference type="EMBL" id="JBEPBX010000024">
    <property type="protein sequence ID" value="MER6616461.1"/>
    <property type="molecule type" value="Genomic_DNA"/>
</dbReference>
<keyword evidence="1" id="KW-1133">Transmembrane helix</keyword>
<evidence type="ECO:0000256" key="1">
    <source>
        <dbReference type="SAM" id="Phobius"/>
    </source>
</evidence>
<proteinExistence type="predicted"/>
<feature type="transmembrane region" description="Helical" evidence="1">
    <location>
        <begin position="50"/>
        <end position="69"/>
    </location>
</feature>
<organism evidence="2 3">
    <name type="scientific">Streptomyces xantholiticus</name>
    <dbReference type="NCBI Taxonomy" id="68285"/>
    <lineage>
        <taxon>Bacteria</taxon>
        <taxon>Bacillati</taxon>
        <taxon>Actinomycetota</taxon>
        <taxon>Actinomycetes</taxon>
        <taxon>Kitasatosporales</taxon>
        <taxon>Streptomycetaceae</taxon>
        <taxon>Streptomyces</taxon>
    </lineage>
</organism>
<dbReference type="Pfam" id="PF13160">
    <property type="entry name" value="DUF3995"/>
    <property type="match status" value="1"/>
</dbReference>
<dbReference type="InterPro" id="IPR025058">
    <property type="entry name" value="DUF3995"/>
</dbReference>